<dbReference type="EMBL" id="QUTC01004842">
    <property type="protein sequence ID" value="RHY62058.1"/>
    <property type="molecule type" value="Genomic_DNA"/>
</dbReference>
<dbReference type="SUPFAM" id="SSF52540">
    <property type="entry name" value="P-loop containing nucleoside triphosphate hydrolases"/>
    <property type="match status" value="1"/>
</dbReference>
<evidence type="ECO:0000256" key="2">
    <source>
        <dbReference type="ARBA" id="ARBA00022741"/>
    </source>
</evidence>
<accession>A0A397DBI7</accession>
<dbReference type="InterPro" id="IPR045199">
    <property type="entry name" value="ATAD2-like"/>
</dbReference>
<dbReference type="GO" id="GO:0042393">
    <property type="term" value="F:histone binding"/>
    <property type="evidence" value="ECO:0007669"/>
    <property type="project" value="TreeGrafter"/>
</dbReference>
<feature type="compositionally biased region" description="Acidic residues" evidence="5">
    <location>
        <begin position="86"/>
        <end position="116"/>
    </location>
</feature>
<dbReference type="InterPro" id="IPR041569">
    <property type="entry name" value="AAA_lid_3"/>
</dbReference>
<evidence type="ECO:0000256" key="5">
    <source>
        <dbReference type="SAM" id="MobiDB-lite"/>
    </source>
</evidence>
<dbReference type="PANTHER" id="PTHR23069">
    <property type="entry name" value="AAA DOMAIN-CONTAINING"/>
    <property type="match status" value="1"/>
</dbReference>
<feature type="compositionally biased region" description="Basic and acidic residues" evidence="5">
    <location>
        <begin position="122"/>
        <end position="131"/>
    </location>
</feature>
<protein>
    <recommendedName>
        <fullName evidence="6">AAA+ ATPase domain-containing protein</fullName>
    </recommendedName>
</protein>
<evidence type="ECO:0000259" key="6">
    <source>
        <dbReference type="SMART" id="SM00382"/>
    </source>
</evidence>
<evidence type="ECO:0000256" key="3">
    <source>
        <dbReference type="ARBA" id="ARBA00022840"/>
    </source>
</evidence>
<dbReference type="InterPro" id="IPR027417">
    <property type="entry name" value="P-loop_NTPase"/>
</dbReference>
<dbReference type="GO" id="GO:0005634">
    <property type="term" value="C:nucleus"/>
    <property type="evidence" value="ECO:0007669"/>
    <property type="project" value="TreeGrafter"/>
</dbReference>
<dbReference type="GO" id="GO:0005524">
    <property type="term" value="F:ATP binding"/>
    <property type="evidence" value="ECO:0007669"/>
    <property type="project" value="UniProtKB-KW"/>
</dbReference>
<dbReference type="Proteomes" id="UP000265716">
    <property type="component" value="Unassembled WGS sequence"/>
</dbReference>
<organism evidence="7 8">
    <name type="scientific">Aphanomyces astaci</name>
    <name type="common">Crayfish plague agent</name>
    <dbReference type="NCBI Taxonomy" id="112090"/>
    <lineage>
        <taxon>Eukaryota</taxon>
        <taxon>Sar</taxon>
        <taxon>Stramenopiles</taxon>
        <taxon>Oomycota</taxon>
        <taxon>Saprolegniomycetes</taxon>
        <taxon>Saprolegniales</taxon>
        <taxon>Verrucalvaceae</taxon>
        <taxon>Aphanomyces</taxon>
    </lineage>
</organism>
<dbReference type="Gene3D" id="1.20.920.10">
    <property type="entry name" value="Bromodomain-like"/>
    <property type="match status" value="1"/>
</dbReference>
<reference evidence="7 8" key="1">
    <citation type="submission" date="2018-08" db="EMBL/GenBank/DDBJ databases">
        <title>Aphanomyces genome sequencing and annotation.</title>
        <authorList>
            <person name="Minardi D."/>
            <person name="Oidtmann B."/>
            <person name="Van Der Giezen M."/>
            <person name="Studholme D.J."/>
        </authorList>
    </citation>
    <scope>NUCLEOTIDE SEQUENCE [LARGE SCALE GENOMIC DNA]</scope>
    <source>
        <strain evidence="7 8">SA</strain>
    </source>
</reference>
<feature type="compositionally biased region" description="Low complexity" evidence="5">
    <location>
        <begin position="276"/>
        <end position="287"/>
    </location>
</feature>
<dbReference type="InterPro" id="IPR036427">
    <property type="entry name" value="Bromodomain-like_sf"/>
</dbReference>
<dbReference type="GO" id="GO:0003682">
    <property type="term" value="F:chromatin binding"/>
    <property type="evidence" value="ECO:0007669"/>
    <property type="project" value="TreeGrafter"/>
</dbReference>
<feature type="domain" description="AAA+ ATPase" evidence="6">
    <location>
        <begin position="373"/>
        <end position="485"/>
    </location>
</feature>
<dbReference type="VEuPathDB" id="FungiDB:H257_16123"/>
<dbReference type="GO" id="GO:0016887">
    <property type="term" value="F:ATP hydrolysis activity"/>
    <property type="evidence" value="ECO:0007669"/>
    <property type="project" value="InterPro"/>
</dbReference>
<feature type="compositionally biased region" description="Basic residues" evidence="5">
    <location>
        <begin position="296"/>
        <end position="310"/>
    </location>
</feature>
<dbReference type="GO" id="GO:0006334">
    <property type="term" value="P:nucleosome assembly"/>
    <property type="evidence" value="ECO:0007669"/>
    <property type="project" value="TreeGrafter"/>
</dbReference>
<dbReference type="GO" id="GO:0006337">
    <property type="term" value="P:nucleosome disassembly"/>
    <property type="evidence" value="ECO:0007669"/>
    <property type="project" value="TreeGrafter"/>
</dbReference>
<proteinExistence type="inferred from homology"/>
<dbReference type="Gene3D" id="1.10.8.60">
    <property type="match status" value="1"/>
</dbReference>
<dbReference type="PANTHER" id="PTHR23069:SF0">
    <property type="entry name" value="TAT-BINDING HOMOLOG 7"/>
    <property type="match status" value="1"/>
</dbReference>
<dbReference type="Gene3D" id="3.40.50.300">
    <property type="entry name" value="P-loop containing nucleotide triphosphate hydrolases"/>
    <property type="match status" value="1"/>
</dbReference>
<dbReference type="FunFam" id="3.40.50.300:FF:000061">
    <property type="entry name" value="ATPase family, AAA domain-containing 2"/>
    <property type="match status" value="1"/>
</dbReference>
<dbReference type="SMART" id="SM00382">
    <property type="entry name" value="AAA"/>
    <property type="match status" value="1"/>
</dbReference>
<feature type="compositionally biased region" description="Polar residues" evidence="5">
    <location>
        <begin position="205"/>
        <end position="227"/>
    </location>
</feature>
<dbReference type="SUPFAM" id="SSF47370">
    <property type="entry name" value="Bromodomain"/>
    <property type="match status" value="1"/>
</dbReference>
<keyword evidence="2" id="KW-0547">Nucleotide-binding</keyword>
<gene>
    <name evidence="7" type="ORF">DYB38_004703</name>
</gene>
<evidence type="ECO:0000313" key="8">
    <source>
        <dbReference type="Proteomes" id="UP000265716"/>
    </source>
</evidence>
<dbReference type="Pfam" id="PF00004">
    <property type="entry name" value="AAA"/>
    <property type="match status" value="1"/>
</dbReference>
<dbReference type="Pfam" id="PF17862">
    <property type="entry name" value="AAA_lid_3"/>
    <property type="match status" value="1"/>
</dbReference>
<comment type="caution">
    <text evidence="7">The sequence shown here is derived from an EMBL/GenBank/DDBJ whole genome shotgun (WGS) entry which is preliminary data.</text>
</comment>
<sequence length="927" mass="102795">MRTRRRGGVKDDVGERVIEINDSPNVDILQRLPRRRQQTVRYIESLDAYSHAPAEEEDPNSSHDETASPLYQRHSSARRTSSSPSADEDEDDQVDGEVDDQGSSDNDPDTAEDESEAPSPDVKLERPESARQGHASSRRNVRSAAEPTQDEIRYTLRDRSRHGPQRRSFDDPPKSNQPTSFESRAAAQVMDRATRYALRTGQRDMPTTTTSPKQNDNNGFHRSTKSYSLRDRSTLRRHVASNTNLFDDFGNVAPPPKRVKHHADDRAPSKQTYALSSSSSSSSASSSDGEMQQIKRTSKKHSRRSAKKARHEYSDKKNAKKGAPPADISPLDIDPSITWDSIGGLKSHIHALQEMVLLPLLYPEFYAKFALTPPSGVLFYGPPGTGKTLVARALANSTGNQRITFYMRKGADCLSKWVGEAERQLRVLFEQAKKTEPSIIFFDEIDGLTPVRSAKQDQIHASIVSTLLALMDGRFDRELAFSLPNATDRAAMLGIHTKQWQPPLSTSFKDQLAKDLVGYCGADIKALCAETALVAFKRAFPQVYDTPAKLDVDLSQLHVLRGDFHAAQAKIVPAAARSQSAVATPLPPLLAPFPPSQWMAKWTEALARVPCVVYCPHVDQSWADHPTEIPALLHHWLQSSAQHLPIVLVATASTTHLPQDLLALFPHQFQVTPPPESARRAFWSVLRTWASSPPPVPPPPPAPLRVVAPPLATDKPTPVVTLNDQEQHHLRELRIFLEAVVSYCIRQKANAPFVVIETVLDHNDDDDNHEHVTIHRHMDLNTIRDKLHDGEYIAHAAANMQDNVMSFAHRFRKEQGYDLFATCRAIQHAKLASRPVPAPMRLKRPGVQPPSIAPPPADLTTADDSVEIVDVFVVGDPVFVAKRTGPGMNKLGGAGRVQQVYEEDAGGSGLKYDVKYILGGFEKEVLQ</sequence>
<feature type="region of interest" description="Disordered" evidence="5">
    <location>
        <begin position="245"/>
        <end position="330"/>
    </location>
</feature>
<dbReference type="AlphaFoldDB" id="A0A397DBI7"/>
<evidence type="ECO:0000256" key="1">
    <source>
        <dbReference type="ARBA" id="ARBA00006914"/>
    </source>
</evidence>
<comment type="similarity">
    <text evidence="1">Belongs to the AAA ATPase family.</text>
</comment>
<keyword evidence="3" id="KW-0067">ATP-binding</keyword>
<feature type="region of interest" description="Disordered" evidence="5">
    <location>
        <begin position="46"/>
        <end position="233"/>
    </location>
</feature>
<keyword evidence="4" id="KW-0103">Bromodomain</keyword>
<evidence type="ECO:0000313" key="7">
    <source>
        <dbReference type="EMBL" id="RHY62058.1"/>
    </source>
</evidence>
<name>A0A397DBI7_APHAT</name>
<dbReference type="InterPro" id="IPR003593">
    <property type="entry name" value="AAA+_ATPase"/>
</dbReference>
<dbReference type="InterPro" id="IPR003959">
    <property type="entry name" value="ATPase_AAA_core"/>
</dbReference>
<evidence type="ECO:0000256" key="4">
    <source>
        <dbReference type="ARBA" id="ARBA00023117"/>
    </source>
</evidence>
<dbReference type="GO" id="GO:0045815">
    <property type="term" value="P:transcription initiation-coupled chromatin remodeling"/>
    <property type="evidence" value="ECO:0007669"/>
    <property type="project" value="TreeGrafter"/>
</dbReference>